<gene>
    <name evidence="1" type="ORF">RPERSI_LOCUS32969</name>
</gene>
<protein>
    <submittedName>
        <fullName evidence="1">37084_t:CDS:1</fullName>
    </submittedName>
</protein>
<evidence type="ECO:0000313" key="1">
    <source>
        <dbReference type="EMBL" id="CAG8843883.1"/>
    </source>
</evidence>
<evidence type="ECO:0000313" key="2">
    <source>
        <dbReference type="Proteomes" id="UP000789920"/>
    </source>
</evidence>
<dbReference type="EMBL" id="CAJVQC010140142">
    <property type="protein sequence ID" value="CAG8843883.1"/>
    <property type="molecule type" value="Genomic_DNA"/>
</dbReference>
<accession>A0ACA9SMP5</accession>
<proteinExistence type="predicted"/>
<keyword evidence="2" id="KW-1185">Reference proteome</keyword>
<feature type="non-terminal residue" evidence="1">
    <location>
        <position position="90"/>
    </location>
</feature>
<dbReference type="Proteomes" id="UP000789920">
    <property type="component" value="Unassembled WGS sequence"/>
</dbReference>
<feature type="non-terminal residue" evidence="1">
    <location>
        <position position="1"/>
    </location>
</feature>
<sequence length="90" mass="10407">RVCPNFQEMAAKQADLIDVAAELVKYQQSSIKKKKDDLQVFTKAITDIALSFTAFKIFWDEQRETLSRIFKNLNTASKDNRVNKLKVKLI</sequence>
<comment type="caution">
    <text evidence="1">The sequence shown here is derived from an EMBL/GenBank/DDBJ whole genome shotgun (WGS) entry which is preliminary data.</text>
</comment>
<organism evidence="1 2">
    <name type="scientific">Racocetra persica</name>
    <dbReference type="NCBI Taxonomy" id="160502"/>
    <lineage>
        <taxon>Eukaryota</taxon>
        <taxon>Fungi</taxon>
        <taxon>Fungi incertae sedis</taxon>
        <taxon>Mucoromycota</taxon>
        <taxon>Glomeromycotina</taxon>
        <taxon>Glomeromycetes</taxon>
        <taxon>Diversisporales</taxon>
        <taxon>Gigasporaceae</taxon>
        <taxon>Racocetra</taxon>
    </lineage>
</organism>
<reference evidence="1" key="1">
    <citation type="submission" date="2021-06" db="EMBL/GenBank/DDBJ databases">
        <authorList>
            <person name="Kallberg Y."/>
            <person name="Tangrot J."/>
            <person name="Rosling A."/>
        </authorList>
    </citation>
    <scope>NUCLEOTIDE SEQUENCE</scope>
    <source>
        <strain evidence="1">MA461A</strain>
    </source>
</reference>
<name>A0ACA9SMP5_9GLOM</name>